<feature type="compositionally biased region" description="Basic residues" evidence="1">
    <location>
        <begin position="107"/>
        <end position="119"/>
    </location>
</feature>
<reference evidence="3" key="1">
    <citation type="submission" date="2016-03" db="EMBL/GenBank/DDBJ databases">
        <authorList>
            <person name="Devillers Hugo."/>
        </authorList>
    </citation>
    <scope>NUCLEOTIDE SEQUENCE [LARGE SCALE GENOMIC DNA]</scope>
</reference>
<dbReference type="AlphaFoldDB" id="A0A1G4JEG9"/>
<feature type="compositionally biased region" description="Basic and acidic residues" evidence="1">
    <location>
        <begin position="196"/>
        <end position="214"/>
    </location>
</feature>
<dbReference type="Proteomes" id="UP000191144">
    <property type="component" value="Chromosome E"/>
</dbReference>
<organism evidence="2 3">
    <name type="scientific">Lachancea meyersii CBS 8951</name>
    <dbReference type="NCBI Taxonomy" id="1266667"/>
    <lineage>
        <taxon>Eukaryota</taxon>
        <taxon>Fungi</taxon>
        <taxon>Dikarya</taxon>
        <taxon>Ascomycota</taxon>
        <taxon>Saccharomycotina</taxon>
        <taxon>Saccharomycetes</taxon>
        <taxon>Saccharomycetales</taxon>
        <taxon>Saccharomycetaceae</taxon>
        <taxon>Lachancea</taxon>
    </lineage>
</organism>
<feature type="region of interest" description="Disordered" evidence="1">
    <location>
        <begin position="40"/>
        <end position="68"/>
    </location>
</feature>
<feature type="compositionally biased region" description="Basic residues" evidence="1">
    <location>
        <begin position="255"/>
        <end position="276"/>
    </location>
</feature>
<proteinExistence type="predicted"/>
<feature type="compositionally biased region" description="Basic residues" evidence="1">
    <location>
        <begin position="160"/>
        <end position="172"/>
    </location>
</feature>
<accession>A0A1G4JEG9</accession>
<gene>
    <name evidence="2" type="ORF">LAME_0E00342G</name>
</gene>
<feature type="region of interest" description="Disordered" evidence="1">
    <location>
        <begin position="149"/>
        <end position="276"/>
    </location>
</feature>
<feature type="compositionally biased region" description="Basic residues" evidence="1">
    <location>
        <begin position="44"/>
        <end position="64"/>
    </location>
</feature>
<dbReference type="OrthoDB" id="4036673at2759"/>
<evidence type="ECO:0000313" key="3">
    <source>
        <dbReference type="Proteomes" id="UP000191144"/>
    </source>
</evidence>
<protein>
    <submittedName>
        <fullName evidence="2">LAME_0E00342g1_1</fullName>
    </submittedName>
</protein>
<feature type="region of interest" description="Disordered" evidence="1">
    <location>
        <begin position="95"/>
        <end position="119"/>
    </location>
</feature>
<evidence type="ECO:0000313" key="2">
    <source>
        <dbReference type="EMBL" id="SCU88558.1"/>
    </source>
</evidence>
<sequence length="276" mass="31238">MNDGLLVDFLLEDDFEDDIKNFDKVQRKWLAQDGLFSVNTGHSIRTKNPHSRRTLKAKQRKKRTSPKDVIEDPMEDLISLILKDSRFDLDIDDIQVESPNHEPRSGSKNKNKNLRRKKNKTIDLDRQTFESIARDETFLFNFALNELSLESPPKAGGKGPKTKSSGKSRNKSKNAPQTANSCNSDENVVEVTETSVKVEIENKSNKKKSTESKKGGKKKYPVPSKASTKNQSPEADKKQDVQSKETSDSSDRPTKSAKAKVKKPKPKPKQKREKET</sequence>
<evidence type="ECO:0000256" key="1">
    <source>
        <dbReference type="SAM" id="MobiDB-lite"/>
    </source>
</evidence>
<dbReference type="EMBL" id="LT598481">
    <property type="protein sequence ID" value="SCU88558.1"/>
    <property type="molecule type" value="Genomic_DNA"/>
</dbReference>
<feature type="compositionally biased region" description="Polar residues" evidence="1">
    <location>
        <begin position="174"/>
        <end position="185"/>
    </location>
</feature>
<feature type="compositionally biased region" description="Basic and acidic residues" evidence="1">
    <location>
        <begin position="234"/>
        <end position="254"/>
    </location>
</feature>
<name>A0A1G4JEG9_9SACH</name>
<keyword evidence="3" id="KW-1185">Reference proteome</keyword>